<dbReference type="Gene3D" id="1.20.1280.50">
    <property type="match status" value="1"/>
</dbReference>
<evidence type="ECO:0000313" key="3">
    <source>
        <dbReference type="Proteomes" id="UP000447434"/>
    </source>
</evidence>
<protein>
    <submittedName>
        <fullName evidence="2">Putative F-box domain-containing protein</fullName>
    </submittedName>
</protein>
<dbReference type="Pfam" id="PF00646">
    <property type="entry name" value="F-box"/>
    <property type="match status" value="1"/>
</dbReference>
<name>A0A6A4P4E5_LUPAL</name>
<dbReference type="SUPFAM" id="SSF81383">
    <property type="entry name" value="F-box domain"/>
    <property type="match status" value="1"/>
</dbReference>
<proteinExistence type="predicted"/>
<keyword evidence="3" id="KW-1185">Reference proteome</keyword>
<dbReference type="AlphaFoldDB" id="A0A6A4P4E5"/>
<dbReference type="InterPro" id="IPR050796">
    <property type="entry name" value="SCF_F-box_component"/>
</dbReference>
<accession>A0A6A4P4E5</accession>
<dbReference type="InterPro" id="IPR017451">
    <property type="entry name" value="F-box-assoc_interact_dom"/>
</dbReference>
<feature type="domain" description="F-box" evidence="1">
    <location>
        <begin position="28"/>
        <end position="73"/>
    </location>
</feature>
<dbReference type="EMBL" id="WOCE01000017">
    <property type="protein sequence ID" value="KAE9596351.1"/>
    <property type="molecule type" value="Genomic_DNA"/>
</dbReference>
<evidence type="ECO:0000313" key="2">
    <source>
        <dbReference type="EMBL" id="KAE9596351.1"/>
    </source>
</evidence>
<dbReference type="OrthoDB" id="610337at2759"/>
<reference evidence="3" key="1">
    <citation type="journal article" date="2020" name="Nat. Commun.">
        <title>Genome sequence of the cluster root forming white lupin.</title>
        <authorList>
            <person name="Hufnagel B."/>
            <person name="Marques A."/>
            <person name="Soriano A."/>
            <person name="Marques L."/>
            <person name="Divol F."/>
            <person name="Doumas P."/>
            <person name="Sallet E."/>
            <person name="Mancinotti D."/>
            <person name="Carrere S."/>
            <person name="Marande W."/>
            <person name="Arribat S."/>
            <person name="Keller J."/>
            <person name="Huneau C."/>
            <person name="Blein T."/>
            <person name="Aime D."/>
            <person name="Laguerre M."/>
            <person name="Taylor J."/>
            <person name="Schubert V."/>
            <person name="Nelson M."/>
            <person name="Geu-Flores F."/>
            <person name="Crespi M."/>
            <person name="Gallardo-Guerrero K."/>
            <person name="Delaux P.-M."/>
            <person name="Salse J."/>
            <person name="Berges H."/>
            <person name="Guyot R."/>
            <person name="Gouzy J."/>
            <person name="Peret B."/>
        </authorList>
    </citation>
    <scope>NUCLEOTIDE SEQUENCE [LARGE SCALE GENOMIC DNA]</scope>
    <source>
        <strain evidence="3">cv. Amiga</strain>
    </source>
</reference>
<dbReference type="Proteomes" id="UP000447434">
    <property type="component" value="Chromosome 17"/>
</dbReference>
<evidence type="ECO:0000259" key="1">
    <source>
        <dbReference type="PROSITE" id="PS50181"/>
    </source>
</evidence>
<sequence length="472" mass="54442">MKRRRNSKRQEGNRVKDNVDAEIEELEGPSFANLPCEITTIILLSLPIKSVLICRCVCKSWNTLISDPYFAKLHFKTAPFGVMIRTNDPKRVSRTLHLLEYEETEKFCSSDQQFCFCEDNSLQPDCNGHLKLQPKFKLPLRDAKLVLAERDQANNGRRKRTYIACKPRVDKFAVLNSCNGLICLCDLRDIDPLVVCNPVTGEFIRLPKTTRIEDMGRPIYAGFGFHRRTNEYKVIRMRIKYIDISQDIREWMFDCVVVQMHTLGTSTWKNIGRVALAFVNELTFPTCVNGALHWICSNGQKGSILCFSFESESFRRFPPPPQILDGNGSMSARSINMGELRGFLYICDVSSFGLVRMWVMKKYGIEESWSKVISIDNMGEARWPYGLYWPVQLFKGAVLLYHSCNRFIYYESKKLTYFKIRGSKSNFEVFPHIPSLISLKDAVKGNNVEVLSVHSRCAKFKLREENEVLFFA</sequence>
<dbReference type="Pfam" id="PF07734">
    <property type="entry name" value="FBA_1"/>
    <property type="match status" value="1"/>
</dbReference>
<dbReference type="InterPro" id="IPR001810">
    <property type="entry name" value="F-box_dom"/>
</dbReference>
<dbReference type="InterPro" id="IPR036047">
    <property type="entry name" value="F-box-like_dom_sf"/>
</dbReference>
<dbReference type="PROSITE" id="PS50181">
    <property type="entry name" value="FBOX"/>
    <property type="match status" value="1"/>
</dbReference>
<dbReference type="NCBIfam" id="TIGR01640">
    <property type="entry name" value="F_box_assoc_1"/>
    <property type="match status" value="1"/>
</dbReference>
<comment type="caution">
    <text evidence="2">The sequence shown here is derived from an EMBL/GenBank/DDBJ whole genome shotgun (WGS) entry which is preliminary data.</text>
</comment>
<dbReference type="PANTHER" id="PTHR31672">
    <property type="entry name" value="BNACNNG10540D PROTEIN"/>
    <property type="match status" value="1"/>
</dbReference>
<dbReference type="SMART" id="SM00256">
    <property type="entry name" value="FBOX"/>
    <property type="match status" value="1"/>
</dbReference>
<dbReference type="PANTHER" id="PTHR31672:SF13">
    <property type="entry name" value="F-BOX PROTEIN CPR30-LIKE"/>
    <property type="match status" value="1"/>
</dbReference>
<dbReference type="InterPro" id="IPR006527">
    <property type="entry name" value="F-box-assoc_dom_typ1"/>
</dbReference>
<dbReference type="CDD" id="cd22157">
    <property type="entry name" value="F-box_AtFBW1-like"/>
    <property type="match status" value="1"/>
</dbReference>
<organism evidence="2 3">
    <name type="scientific">Lupinus albus</name>
    <name type="common">White lupine</name>
    <name type="synonym">Lupinus termis</name>
    <dbReference type="NCBI Taxonomy" id="3870"/>
    <lineage>
        <taxon>Eukaryota</taxon>
        <taxon>Viridiplantae</taxon>
        <taxon>Streptophyta</taxon>
        <taxon>Embryophyta</taxon>
        <taxon>Tracheophyta</taxon>
        <taxon>Spermatophyta</taxon>
        <taxon>Magnoliopsida</taxon>
        <taxon>eudicotyledons</taxon>
        <taxon>Gunneridae</taxon>
        <taxon>Pentapetalae</taxon>
        <taxon>rosids</taxon>
        <taxon>fabids</taxon>
        <taxon>Fabales</taxon>
        <taxon>Fabaceae</taxon>
        <taxon>Papilionoideae</taxon>
        <taxon>50 kb inversion clade</taxon>
        <taxon>genistoids sensu lato</taxon>
        <taxon>core genistoids</taxon>
        <taxon>Genisteae</taxon>
        <taxon>Lupinus</taxon>
    </lineage>
</organism>
<gene>
    <name evidence="2" type="ORF">Lalb_Chr17g0348371</name>
</gene>